<dbReference type="PANTHER" id="PTHR35936:SF17">
    <property type="entry name" value="ARGININE-BINDING EXTRACELLULAR PROTEIN ARTP"/>
    <property type="match status" value="1"/>
</dbReference>
<evidence type="ECO:0000256" key="1">
    <source>
        <dbReference type="ARBA" id="ARBA00022729"/>
    </source>
</evidence>
<name>A0A3N1CNZ4_9ACTN</name>
<evidence type="ECO:0000256" key="2">
    <source>
        <dbReference type="SAM" id="SignalP"/>
    </source>
</evidence>
<dbReference type="Pfam" id="PF00497">
    <property type="entry name" value="SBP_bac_3"/>
    <property type="match status" value="1"/>
</dbReference>
<comment type="caution">
    <text evidence="4">The sequence shown here is derived from an EMBL/GenBank/DDBJ whole genome shotgun (WGS) entry which is preliminary data.</text>
</comment>
<protein>
    <submittedName>
        <fullName evidence="4">Amino acid ABC transporter substrate-binding protein (PAAT family)</fullName>
    </submittedName>
</protein>
<evidence type="ECO:0000259" key="3">
    <source>
        <dbReference type="SMART" id="SM00062"/>
    </source>
</evidence>
<dbReference type="PANTHER" id="PTHR35936">
    <property type="entry name" value="MEMBRANE-BOUND LYTIC MUREIN TRANSGLYCOSYLASE F"/>
    <property type="match status" value="1"/>
</dbReference>
<accession>A0A3N1CNZ4</accession>
<organism evidence="4 5">
    <name type="scientific">Actinocorallia herbida</name>
    <dbReference type="NCBI Taxonomy" id="58109"/>
    <lineage>
        <taxon>Bacteria</taxon>
        <taxon>Bacillati</taxon>
        <taxon>Actinomycetota</taxon>
        <taxon>Actinomycetes</taxon>
        <taxon>Streptosporangiales</taxon>
        <taxon>Thermomonosporaceae</taxon>
        <taxon>Actinocorallia</taxon>
    </lineage>
</organism>
<dbReference type="InterPro" id="IPR001638">
    <property type="entry name" value="Solute-binding_3/MltF_N"/>
</dbReference>
<feature type="chain" id="PRO_5039189169" evidence="2">
    <location>
        <begin position="27"/>
        <end position="299"/>
    </location>
</feature>
<evidence type="ECO:0000313" key="5">
    <source>
        <dbReference type="Proteomes" id="UP000272400"/>
    </source>
</evidence>
<gene>
    <name evidence="4" type="ORF">EDD29_0481</name>
</gene>
<proteinExistence type="predicted"/>
<dbReference type="PROSITE" id="PS51257">
    <property type="entry name" value="PROKAR_LIPOPROTEIN"/>
    <property type="match status" value="1"/>
</dbReference>
<dbReference type="OrthoDB" id="4633994at2"/>
<dbReference type="SUPFAM" id="SSF53850">
    <property type="entry name" value="Periplasmic binding protein-like II"/>
    <property type="match status" value="1"/>
</dbReference>
<dbReference type="AlphaFoldDB" id="A0A3N1CNZ4"/>
<keyword evidence="5" id="KW-1185">Reference proteome</keyword>
<dbReference type="EMBL" id="RJKE01000001">
    <property type="protein sequence ID" value="ROO82993.1"/>
    <property type="molecule type" value="Genomic_DNA"/>
</dbReference>
<dbReference type="Proteomes" id="UP000272400">
    <property type="component" value="Unassembled WGS sequence"/>
</dbReference>
<sequence>MNLFSRRLFGAAVAAALVAGSVAACGGDSTEEADTAKPAGSAAPLYAELPADQQKAGKIVVGSDIAYAPMEYFDTDGETVLGFDKELGDKLGAQLGVEFEFQSASFDGLITSLKSGRFDLVMSGMSDTKERQAEVDFVDYYVAGAMMLVKKGNPEGLATLADLCGKTIAVQRGTTQEGYAQEQSAQCEKDGGQKIDILSFDRETEAMLQIKQGRAVAGLQDYPVATYNVRESGGEYEVVGEQIQAGPLGIAVDKADTALRDVVQKALAAIIANGEYGELIDKWEIPAGAVTEAEINAGT</sequence>
<reference evidence="4 5" key="1">
    <citation type="submission" date="2018-11" db="EMBL/GenBank/DDBJ databases">
        <title>Sequencing the genomes of 1000 actinobacteria strains.</title>
        <authorList>
            <person name="Klenk H.-P."/>
        </authorList>
    </citation>
    <scope>NUCLEOTIDE SEQUENCE [LARGE SCALE GENOMIC DNA]</scope>
    <source>
        <strain evidence="4 5">DSM 44254</strain>
    </source>
</reference>
<dbReference type="RefSeq" id="WP_123661949.1">
    <property type="nucleotide sequence ID" value="NZ_RJKE01000001.1"/>
</dbReference>
<dbReference type="Gene3D" id="3.40.190.10">
    <property type="entry name" value="Periplasmic binding protein-like II"/>
    <property type="match status" value="2"/>
</dbReference>
<dbReference type="CDD" id="cd01004">
    <property type="entry name" value="PBP2_MidA_like"/>
    <property type="match status" value="1"/>
</dbReference>
<feature type="domain" description="Solute-binding protein family 3/N-terminal" evidence="3">
    <location>
        <begin position="58"/>
        <end position="286"/>
    </location>
</feature>
<dbReference type="SMART" id="SM00062">
    <property type="entry name" value="PBPb"/>
    <property type="match status" value="1"/>
</dbReference>
<evidence type="ECO:0000313" key="4">
    <source>
        <dbReference type="EMBL" id="ROO82993.1"/>
    </source>
</evidence>
<feature type="signal peptide" evidence="2">
    <location>
        <begin position="1"/>
        <end position="26"/>
    </location>
</feature>
<keyword evidence="1 2" id="KW-0732">Signal</keyword>